<feature type="compositionally biased region" description="Polar residues" evidence="7">
    <location>
        <begin position="23"/>
        <end position="40"/>
    </location>
</feature>
<keyword evidence="12" id="KW-1185">Reference proteome</keyword>
<dbReference type="RefSeq" id="XP_031922109.1">
    <property type="nucleotide sequence ID" value="XM_032071147.1"/>
</dbReference>
<dbReference type="CDD" id="cd18793">
    <property type="entry name" value="SF2_C_SNF"/>
    <property type="match status" value="1"/>
</dbReference>
<dbReference type="InterPro" id="IPR050628">
    <property type="entry name" value="SNF2_RAD54_helicase_TF"/>
</dbReference>
<comment type="similarity">
    <text evidence="1">Belongs to the SNF2/RAD54 helicase family.</text>
</comment>
<evidence type="ECO:0000256" key="3">
    <source>
        <dbReference type="ARBA" id="ARBA00022801"/>
    </source>
</evidence>
<dbReference type="SMART" id="SM00184">
    <property type="entry name" value="RING"/>
    <property type="match status" value="1"/>
</dbReference>
<dbReference type="InterPro" id="IPR014001">
    <property type="entry name" value="Helicase_ATP-bd"/>
</dbReference>
<dbReference type="EMBL" id="ML737851">
    <property type="protein sequence ID" value="KAE8359028.1"/>
    <property type="molecule type" value="Genomic_DNA"/>
</dbReference>
<dbReference type="GO" id="GO:0005524">
    <property type="term" value="F:ATP binding"/>
    <property type="evidence" value="ECO:0007669"/>
    <property type="project" value="UniProtKB-KW"/>
</dbReference>
<feature type="domain" description="Helicase ATP-binding" evidence="9">
    <location>
        <begin position="276"/>
        <end position="460"/>
    </location>
</feature>
<dbReference type="PROSITE" id="PS51194">
    <property type="entry name" value="HELICASE_CTER"/>
    <property type="match status" value="1"/>
</dbReference>
<dbReference type="OrthoDB" id="423559at2759"/>
<feature type="region of interest" description="Disordered" evidence="7">
    <location>
        <begin position="76"/>
        <end position="95"/>
    </location>
</feature>
<evidence type="ECO:0000313" key="12">
    <source>
        <dbReference type="Proteomes" id="UP000326268"/>
    </source>
</evidence>
<evidence type="ECO:0000256" key="6">
    <source>
        <dbReference type="PROSITE-ProRule" id="PRU00175"/>
    </source>
</evidence>
<sequence>MEATQTAAAAATEGRADPLSWPDSGSPTWPSIRSNITRPDTFHGQQSLTLGQHLPALSLPLKRHIYETDVFAGNMAPPKRRRMEDHPSGSATDYAPTVAGAVPQSVAWRPAQTPPSAMHEIQASSLTGPSAAPWYAMAPSGTSRRNMSPPGVPNSIYSSQLTPQHPMAAASPAELTLCPHPPSPSSHALKAVPVGSADGPVWVIPPNQAIESSECTYNTTAPFGVAEPWGVVSPADADTSAANGTMAALDPCEGVTGALTVPLMEHQKQGVRWMTAMEKSHHRGGILADDMGLGKTVQTLALIVTHPAQHINRHATLVVTPASLIQQWKHEIEQFLRSSPHRQRVYVYYGDRRGKAIPVLNGYDIVLTTFGTITAELRRTGPRQHARNLAGPHRSSPLFRPASGWHRVVLDEAQCIKNDQSQTAAACCALDATYRWCLSGTPVMNNLRELYSLLKFLRVQPYASRQSFATAFQQPLQTRGSPQRAAATARLRRLMDTIMLRRTKTSTIQGQPILQLPVKTTEIVYVTFTEPERELYTALECHTRLQFNHYLSGGNPSRNVSHMLGLLQRLRQACCHPFLVSDFIPDTLDASGNDGHRAANAMRFSPAVVQRLRDNERENGREFECPICYDTVDNHIIFFPCGHSVCVKCFARIFPQVPTARPRVEGNPPMCCPSCRVVIDPSKATDHTAFAKQHYPTPPGDVGTESLSTVLENLRGRVEDDRDDGQDLMLGMPAGADHAYPPVQFHINPTPTIHAPKRSFTRLRQRALTSPAAKQKYHQILAETWISSSKIDRALEIVRDIVARGEPGGEREKVVIFSQFTSMLDLIEVPLDRHGWAYQRYDGTMKPADRHAATVHFATNPDCLILLVSMKAGNSGLNLTAASQVIILDPLWNPYVEDQAVGRVHRIGQRRPVHVHRILVSNTVEDRILDFQDRKRQLIEGIIEEKAHREPCRMESADFAYLFMSG</sequence>
<dbReference type="GO" id="GO:0004386">
    <property type="term" value="F:helicase activity"/>
    <property type="evidence" value="ECO:0007669"/>
    <property type="project" value="UniProtKB-KW"/>
</dbReference>
<dbReference type="SMART" id="SM00490">
    <property type="entry name" value="HELICc"/>
    <property type="match status" value="1"/>
</dbReference>
<dbReference type="InterPro" id="IPR001650">
    <property type="entry name" value="Helicase_C-like"/>
</dbReference>
<evidence type="ECO:0000259" key="8">
    <source>
        <dbReference type="PROSITE" id="PS50089"/>
    </source>
</evidence>
<protein>
    <submittedName>
        <fullName evidence="11">SNF2 family N-terminal domain-containing protein</fullName>
    </submittedName>
</protein>
<feature type="region of interest" description="Disordered" evidence="7">
    <location>
        <begin position="130"/>
        <end position="192"/>
    </location>
</feature>
<dbReference type="Proteomes" id="UP000326268">
    <property type="component" value="Unassembled WGS sequence"/>
</dbReference>
<dbReference type="InterPro" id="IPR013083">
    <property type="entry name" value="Znf_RING/FYVE/PHD"/>
</dbReference>
<evidence type="ECO:0000256" key="2">
    <source>
        <dbReference type="ARBA" id="ARBA00022741"/>
    </source>
</evidence>
<feature type="compositionally biased region" description="Low complexity" evidence="7">
    <location>
        <begin position="1"/>
        <end position="12"/>
    </location>
</feature>
<dbReference type="Pfam" id="PF00176">
    <property type="entry name" value="SNF2-rel_dom"/>
    <property type="match status" value="1"/>
</dbReference>
<keyword evidence="3" id="KW-0378">Hydrolase</keyword>
<dbReference type="Pfam" id="PF00271">
    <property type="entry name" value="Helicase_C"/>
    <property type="match status" value="1"/>
</dbReference>
<name>A0A5N6ZNR6_9EURO</name>
<keyword evidence="4" id="KW-0347">Helicase</keyword>
<evidence type="ECO:0000256" key="7">
    <source>
        <dbReference type="SAM" id="MobiDB-lite"/>
    </source>
</evidence>
<evidence type="ECO:0000256" key="4">
    <source>
        <dbReference type="ARBA" id="ARBA00022806"/>
    </source>
</evidence>
<dbReference type="PROSITE" id="PS50089">
    <property type="entry name" value="ZF_RING_2"/>
    <property type="match status" value="1"/>
</dbReference>
<evidence type="ECO:0000313" key="11">
    <source>
        <dbReference type="EMBL" id="KAE8359028.1"/>
    </source>
</evidence>
<dbReference type="GO" id="GO:0008094">
    <property type="term" value="F:ATP-dependent activity, acting on DNA"/>
    <property type="evidence" value="ECO:0007669"/>
    <property type="project" value="TreeGrafter"/>
</dbReference>
<dbReference type="InterPro" id="IPR027417">
    <property type="entry name" value="P-loop_NTPase"/>
</dbReference>
<dbReference type="Gene3D" id="3.40.50.10810">
    <property type="entry name" value="Tandem AAA-ATPase domain"/>
    <property type="match status" value="1"/>
</dbReference>
<dbReference type="GeneID" id="43655593"/>
<gene>
    <name evidence="11" type="ORF">BDV27DRAFT_149929</name>
</gene>
<dbReference type="PANTHER" id="PTHR45626:SF16">
    <property type="entry name" value="ATP-DEPENDENT HELICASE ULS1"/>
    <property type="match status" value="1"/>
</dbReference>
<keyword evidence="5" id="KW-0067">ATP-binding</keyword>
<dbReference type="InterPro" id="IPR000330">
    <property type="entry name" value="SNF2_N"/>
</dbReference>
<dbReference type="Pfam" id="PF13923">
    <property type="entry name" value="zf-C3HC4_2"/>
    <property type="match status" value="1"/>
</dbReference>
<evidence type="ECO:0000256" key="1">
    <source>
        <dbReference type="ARBA" id="ARBA00007025"/>
    </source>
</evidence>
<dbReference type="GO" id="GO:0005737">
    <property type="term" value="C:cytoplasm"/>
    <property type="evidence" value="ECO:0007669"/>
    <property type="project" value="TreeGrafter"/>
</dbReference>
<keyword evidence="2" id="KW-0547">Nucleotide-binding</keyword>
<dbReference type="PROSITE" id="PS51192">
    <property type="entry name" value="HELICASE_ATP_BIND_1"/>
    <property type="match status" value="1"/>
</dbReference>
<feature type="region of interest" description="Disordered" evidence="7">
    <location>
        <begin position="1"/>
        <end position="40"/>
    </location>
</feature>
<dbReference type="GO" id="GO:0008270">
    <property type="term" value="F:zinc ion binding"/>
    <property type="evidence" value="ECO:0007669"/>
    <property type="project" value="UniProtKB-KW"/>
</dbReference>
<dbReference type="SUPFAM" id="SSF57850">
    <property type="entry name" value="RING/U-box"/>
    <property type="match status" value="1"/>
</dbReference>
<accession>A0A5N6ZNR6</accession>
<dbReference type="GO" id="GO:0005634">
    <property type="term" value="C:nucleus"/>
    <property type="evidence" value="ECO:0007669"/>
    <property type="project" value="TreeGrafter"/>
</dbReference>
<organism evidence="11 12">
    <name type="scientific">Aspergillus caelatus</name>
    <dbReference type="NCBI Taxonomy" id="61420"/>
    <lineage>
        <taxon>Eukaryota</taxon>
        <taxon>Fungi</taxon>
        <taxon>Dikarya</taxon>
        <taxon>Ascomycota</taxon>
        <taxon>Pezizomycotina</taxon>
        <taxon>Eurotiomycetes</taxon>
        <taxon>Eurotiomycetidae</taxon>
        <taxon>Eurotiales</taxon>
        <taxon>Aspergillaceae</taxon>
        <taxon>Aspergillus</taxon>
        <taxon>Aspergillus subgen. Circumdati</taxon>
    </lineage>
</organism>
<dbReference type="PANTHER" id="PTHR45626">
    <property type="entry name" value="TRANSCRIPTION TERMINATION FACTOR 2-RELATED"/>
    <property type="match status" value="1"/>
</dbReference>
<feature type="domain" description="RING-type" evidence="8">
    <location>
        <begin position="625"/>
        <end position="676"/>
    </location>
</feature>
<dbReference type="Gene3D" id="3.40.50.300">
    <property type="entry name" value="P-loop containing nucleotide triphosphate hydrolases"/>
    <property type="match status" value="2"/>
</dbReference>
<dbReference type="Gene3D" id="3.30.40.10">
    <property type="entry name" value="Zinc/RING finger domain, C3HC4 (zinc finger)"/>
    <property type="match status" value="1"/>
</dbReference>
<feature type="domain" description="Helicase C-terminal" evidence="10">
    <location>
        <begin position="800"/>
        <end position="960"/>
    </location>
</feature>
<dbReference type="InterPro" id="IPR001841">
    <property type="entry name" value="Znf_RING"/>
</dbReference>
<reference evidence="11 12" key="1">
    <citation type="submission" date="2019-04" db="EMBL/GenBank/DDBJ databases">
        <title>Friends and foes A comparative genomics studyof 23 Aspergillus species from section Flavi.</title>
        <authorList>
            <consortium name="DOE Joint Genome Institute"/>
            <person name="Kjaerbolling I."/>
            <person name="Vesth T."/>
            <person name="Frisvad J.C."/>
            <person name="Nybo J.L."/>
            <person name="Theobald S."/>
            <person name="Kildgaard S."/>
            <person name="Isbrandt T."/>
            <person name="Kuo A."/>
            <person name="Sato A."/>
            <person name="Lyhne E.K."/>
            <person name="Kogle M.E."/>
            <person name="Wiebenga A."/>
            <person name="Kun R.S."/>
            <person name="Lubbers R.J."/>
            <person name="Makela M.R."/>
            <person name="Barry K."/>
            <person name="Chovatia M."/>
            <person name="Clum A."/>
            <person name="Daum C."/>
            <person name="Haridas S."/>
            <person name="He G."/>
            <person name="LaButti K."/>
            <person name="Lipzen A."/>
            <person name="Mondo S."/>
            <person name="Riley R."/>
            <person name="Salamov A."/>
            <person name="Simmons B.A."/>
            <person name="Magnuson J.K."/>
            <person name="Henrissat B."/>
            <person name="Mortensen U.H."/>
            <person name="Larsen T.O."/>
            <person name="Devries R.P."/>
            <person name="Grigoriev I.V."/>
            <person name="Machida M."/>
            <person name="Baker S.E."/>
            <person name="Andersen M.R."/>
        </authorList>
    </citation>
    <scope>NUCLEOTIDE SEQUENCE [LARGE SCALE GENOMIC DNA]</scope>
    <source>
        <strain evidence="11 12">CBS 763.97</strain>
    </source>
</reference>
<dbReference type="SUPFAM" id="SSF52540">
    <property type="entry name" value="P-loop containing nucleoside triphosphate hydrolases"/>
    <property type="match status" value="2"/>
</dbReference>
<keyword evidence="6" id="KW-0862">Zinc</keyword>
<dbReference type="InterPro" id="IPR049730">
    <property type="entry name" value="SNF2/RAD54-like_C"/>
</dbReference>
<proteinExistence type="inferred from homology"/>
<evidence type="ECO:0000259" key="9">
    <source>
        <dbReference type="PROSITE" id="PS51192"/>
    </source>
</evidence>
<evidence type="ECO:0000256" key="5">
    <source>
        <dbReference type="ARBA" id="ARBA00022840"/>
    </source>
</evidence>
<dbReference type="GO" id="GO:0000724">
    <property type="term" value="P:double-strand break repair via homologous recombination"/>
    <property type="evidence" value="ECO:0007669"/>
    <property type="project" value="TreeGrafter"/>
</dbReference>
<evidence type="ECO:0000259" key="10">
    <source>
        <dbReference type="PROSITE" id="PS51194"/>
    </source>
</evidence>
<keyword evidence="6" id="KW-0863">Zinc-finger</keyword>
<keyword evidence="6" id="KW-0479">Metal-binding</keyword>
<dbReference type="AlphaFoldDB" id="A0A5N6ZNR6"/>
<dbReference type="InterPro" id="IPR038718">
    <property type="entry name" value="SNF2-like_sf"/>
</dbReference>
<dbReference type="SMART" id="SM00487">
    <property type="entry name" value="DEXDc"/>
    <property type="match status" value="1"/>
</dbReference>
<dbReference type="GO" id="GO:0016787">
    <property type="term" value="F:hydrolase activity"/>
    <property type="evidence" value="ECO:0007669"/>
    <property type="project" value="UniProtKB-KW"/>
</dbReference>
<dbReference type="CDD" id="cd18008">
    <property type="entry name" value="DEXDc_SHPRH-like"/>
    <property type="match status" value="1"/>
</dbReference>